<protein>
    <recommendedName>
        <fullName evidence="3">SAM-dependent methyltransferase</fullName>
    </recommendedName>
</protein>
<name>G5IFK8_9FIRM</name>
<evidence type="ECO:0000313" key="1">
    <source>
        <dbReference type="EMBL" id="EHI59791.1"/>
    </source>
</evidence>
<dbReference type="SUPFAM" id="SSF53335">
    <property type="entry name" value="S-adenosyl-L-methionine-dependent methyltransferases"/>
    <property type="match status" value="1"/>
</dbReference>
<sequence length="230" mass="26420">MRLSKRLALVASFVNEGSSLADIGTDHGYIPIALTRQGKVTRAIAMDVRKGPLERAREHIREYHLEERIETRLSDGAERLKAGEADTVVIAGMGGELVIHILEGGRHLWDEVGQWVLSPQSELDKVRTYLQENGFVITREDMVEEDGKYYTVMDVSRGVMEEMSQAERLYGAYLIRHKNPVLREFLKRERDQLLKIREQLNAQSTDSARARLAELTRELDWNREAQDEMQ</sequence>
<dbReference type="Pfam" id="PF12847">
    <property type="entry name" value="Methyltransf_18"/>
    <property type="match status" value="1"/>
</dbReference>
<dbReference type="Proteomes" id="UP000005384">
    <property type="component" value="Unassembled WGS sequence"/>
</dbReference>
<comment type="caution">
    <text evidence="1">The sequence shown here is derived from an EMBL/GenBank/DDBJ whole genome shotgun (WGS) entry which is preliminary data.</text>
</comment>
<proteinExistence type="predicted"/>
<dbReference type="AlphaFoldDB" id="G5IFK8"/>
<evidence type="ECO:0008006" key="3">
    <source>
        <dbReference type="Google" id="ProtNLM"/>
    </source>
</evidence>
<dbReference type="InterPro" id="IPR029063">
    <property type="entry name" value="SAM-dependent_MTases_sf"/>
</dbReference>
<dbReference type="RefSeq" id="WP_006780266.1">
    <property type="nucleotide sequence ID" value="NZ_CP040506.1"/>
</dbReference>
<dbReference type="InterPro" id="IPR006901">
    <property type="entry name" value="TrmK"/>
</dbReference>
<accession>G5IFK8</accession>
<dbReference type="PANTHER" id="PTHR38451:SF1">
    <property type="entry name" value="TRNA (ADENINE(22)-N(1))-METHYLTRANSFERASE"/>
    <property type="match status" value="1"/>
</dbReference>
<dbReference type="PIRSF" id="PIRSF018637">
    <property type="entry name" value="TrmK"/>
    <property type="match status" value="1"/>
</dbReference>
<dbReference type="Gene3D" id="3.40.50.150">
    <property type="entry name" value="Vaccinia Virus protein VP39"/>
    <property type="match status" value="1"/>
</dbReference>
<dbReference type="Gene3D" id="1.10.287.1890">
    <property type="match status" value="1"/>
</dbReference>
<dbReference type="PATRIC" id="fig|742737.3.peg.2311"/>
<evidence type="ECO:0000313" key="2">
    <source>
        <dbReference type="Proteomes" id="UP000005384"/>
    </source>
</evidence>
<dbReference type="EMBL" id="ADLN01000046">
    <property type="protein sequence ID" value="EHI59791.1"/>
    <property type="molecule type" value="Genomic_DNA"/>
</dbReference>
<dbReference type="OrthoDB" id="5881184at2"/>
<dbReference type="HOGENOM" id="CLU_071037_1_0_9"/>
<dbReference type="PANTHER" id="PTHR38451">
    <property type="entry name" value="TRNA (ADENINE(22)-N(1))-METHYLTRANSFERASE"/>
    <property type="match status" value="1"/>
</dbReference>
<gene>
    <name evidence="1" type="ORF">HMPREF9473_02286</name>
</gene>
<reference evidence="1 2" key="1">
    <citation type="submission" date="2011-08" db="EMBL/GenBank/DDBJ databases">
        <title>The Genome Sequence of Clostridium hathewayi WAL-18680.</title>
        <authorList>
            <consortium name="The Broad Institute Genome Sequencing Platform"/>
            <person name="Earl A."/>
            <person name="Ward D."/>
            <person name="Feldgarden M."/>
            <person name="Gevers D."/>
            <person name="Finegold S.M."/>
            <person name="Summanen P.H."/>
            <person name="Molitoris D.R."/>
            <person name="Song M."/>
            <person name="Daigneault M."/>
            <person name="Allen-Vercoe E."/>
            <person name="Young S.K."/>
            <person name="Zeng Q."/>
            <person name="Gargeya S."/>
            <person name="Fitzgerald M."/>
            <person name="Haas B."/>
            <person name="Abouelleil A."/>
            <person name="Alvarado L."/>
            <person name="Arachchi H.M."/>
            <person name="Berlin A."/>
            <person name="Brown A."/>
            <person name="Chapman S.B."/>
            <person name="Chen Z."/>
            <person name="Dunbar C."/>
            <person name="Freedman E."/>
            <person name="Gearin G."/>
            <person name="Gellesch M."/>
            <person name="Goldberg J."/>
            <person name="Griggs A."/>
            <person name="Gujja S."/>
            <person name="Heiman D."/>
            <person name="Howarth C."/>
            <person name="Larson L."/>
            <person name="Lui A."/>
            <person name="MacDonald P.J.P."/>
            <person name="Montmayeur A."/>
            <person name="Murphy C."/>
            <person name="Neiman D."/>
            <person name="Pearson M."/>
            <person name="Priest M."/>
            <person name="Roberts A."/>
            <person name="Saif S."/>
            <person name="Shea T."/>
            <person name="Shenoy N."/>
            <person name="Sisk P."/>
            <person name="Stolte C."/>
            <person name="Sykes S."/>
            <person name="Wortman J."/>
            <person name="Nusbaum C."/>
            <person name="Birren B."/>
        </authorList>
    </citation>
    <scope>NUCLEOTIDE SEQUENCE [LARGE SCALE GENOMIC DNA]</scope>
    <source>
        <strain evidence="1 2">WAL-18680</strain>
    </source>
</reference>
<organism evidence="1 2">
    <name type="scientific">Hungatella hathewayi WAL-18680</name>
    <dbReference type="NCBI Taxonomy" id="742737"/>
    <lineage>
        <taxon>Bacteria</taxon>
        <taxon>Bacillati</taxon>
        <taxon>Bacillota</taxon>
        <taxon>Clostridia</taxon>
        <taxon>Lachnospirales</taxon>
        <taxon>Lachnospiraceae</taxon>
        <taxon>Hungatella</taxon>
    </lineage>
</organism>
<keyword evidence="2" id="KW-1185">Reference proteome</keyword>
<dbReference type="GO" id="GO:0160105">
    <property type="term" value="F:tRNA (adenine(22)-N1)-methyltransferase activity"/>
    <property type="evidence" value="ECO:0007669"/>
    <property type="project" value="InterPro"/>
</dbReference>